<feature type="binding site" evidence="5">
    <location>
        <position position="164"/>
    </location>
    <ligand>
        <name>Mg(2+)</name>
        <dbReference type="ChEBI" id="CHEBI:18420"/>
    </ligand>
</feature>
<keyword evidence="5" id="KW-0460">Magnesium</keyword>
<proteinExistence type="predicted"/>
<feature type="binding site" evidence="5">
    <location>
        <position position="151"/>
    </location>
    <ligand>
        <name>Mg(2+)</name>
        <dbReference type="ChEBI" id="CHEBI:18420"/>
    </ligand>
</feature>
<keyword evidence="9" id="KW-0418">Kinase</keyword>
<dbReference type="PANTHER" id="PTHR48012:SF2">
    <property type="entry name" value="STERILE20-LIKE KINASE, ISOFORM B"/>
    <property type="match status" value="1"/>
</dbReference>
<dbReference type="InterPro" id="IPR000719">
    <property type="entry name" value="Prot_kinase_dom"/>
</dbReference>
<feature type="compositionally biased region" description="Basic and acidic residues" evidence="7">
    <location>
        <begin position="375"/>
        <end position="386"/>
    </location>
</feature>
<organism evidence="9 10">
    <name type="scientific">Streblomastix strix</name>
    <dbReference type="NCBI Taxonomy" id="222440"/>
    <lineage>
        <taxon>Eukaryota</taxon>
        <taxon>Metamonada</taxon>
        <taxon>Preaxostyla</taxon>
        <taxon>Oxymonadida</taxon>
        <taxon>Streblomastigidae</taxon>
        <taxon>Streblomastix</taxon>
    </lineage>
</organism>
<feature type="region of interest" description="Disordered" evidence="7">
    <location>
        <begin position="367"/>
        <end position="386"/>
    </location>
</feature>
<evidence type="ECO:0000313" key="10">
    <source>
        <dbReference type="Proteomes" id="UP000324800"/>
    </source>
</evidence>
<dbReference type="PROSITE" id="PS00107">
    <property type="entry name" value="PROTEIN_KINASE_ATP"/>
    <property type="match status" value="1"/>
</dbReference>
<evidence type="ECO:0000256" key="1">
    <source>
        <dbReference type="ARBA" id="ARBA00012513"/>
    </source>
</evidence>
<feature type="compositionally biased region" description="Basic and acidic residues" evidence="7">
    <location>
        <begin position="324"/>
        <end position="336"/>
    </location>
</feature>
<keyword evidence="3 6" id="KW-0067">ATP-binding</keyword>
<evidence type="ECO:0000256" key="2">
    <source>
        <dbReference type="ARBA" id="ARBA00022741"/>
    </source>
</evidence>
<dbReference type="GO" id="GO:0046872">
    <property type="term" value="F:metal ion binding"/>
    <property type="evidence" value="ECO:0007669"/>
    <property type="project" value="UniProtKB-KW"/>
</dbReference>
<keyword evidence="5" id="KW-0479">Metal-binding</keyword>
<feature type="binding site" evidence="6">
    <location>
        <position position="53"/>
    </location>
    <ligand>
        <name>ATP</name>
        <dbReference type="ChEBI" id="CHEBI:30616"/>
    </ligand>
</feature>
<dbReference type="SMART" id="SM00220">
    <property type="entry name" value="S_TKc"/>
    <property type="match status" value="1"/>
</dbReference>
<dbReference type="EC" id="2.7.11.1" evidence="1"/>
<feature type="region of interest" description="Disordered" evidence="7">
    <location>
        <begin position="322"/>
        <end position="362"/>
    </location>
</feature>
<dbReference type="InterPro" id="IPR017441">
    <property type="entry name" value="Protein_kinase_ATP_BS"/>
</dbReference>
<dbReference type="GO" id="GO:0005524">
    <property type="term" value="F:ATP binding"/>
    <property type="evidence" value="ECO:0007669"/>
    <property type="project" value="UniProtKB-UniRule"/>
</dbReference>
<feature type="compositionally biased region" description="Acidic residues" evidence="7">
    <location>
        <begin position="337"/>
        <end position="352"/>
    </location>
</feature>
<dbReference type="Pfam" id="PF00069">
    <property type="entry name" value="Pkinase"/>
    <property type="match status" value="1"/>
</dbReference>
<accession>A0A5J4V8B9</accession>
<evidence type="ECO:0000256" key="7">
    <source>
        <dbReference type="SAM" id="MobiDB-lite"/>
    </source>
</evidence>
<dbReference type="InterPro" id="IPR050629">
    <property type="entry name" value="STE20/SPS1-PAK"/>
</dbReference>
<feature type="active site" description="Proton acceptor" evidence="4">
    <location>
        <position position="146"/>
    </location>
</feature>
<dbReference type="EMBL" id="SNRW01008951">
    <property type="protein sequence ID" value="KAA6378735.1"/>
    <property type="molecule type" value="Genomic_DNA"/>
</dbReference>
<gene>
    <name evidence="9" type="ORF">EZS28_025736</name>
</gene>
<dbReference type="PROSITE" id="PS50011">
    <property type="entry name" value="PROTEIN_KINASE_DOM"/>
    <property type="match status" value="1"/>
</dbReference>
<dbReference type="Gene3D" id="1.10.510.10">
    <property type="entry name" value="Transferase(Phosphotransferase) domain 1"/>
    <property type="match status" value="1"/>
</dbReference>
<dbReference type="InterPro" id="IPR011009">
    <property type="entry name" value="Kinase-like_dom_sf"/>
</dbReference>
<sequence length="386" mass="44279">HFKEKRQIKMTEAVFSPGNPLDIYEMGDCLGTGAYGSVYKALNRETHEEVAVKRMEFADTDDIVDVLREIVVLQECHHERCVRYIGSWRESPTCIWIVMELCEFGSIVTTYELTKHGLNEEQLSFVLRCILEGLIYLHGSKRIHRDIKAGNILVKGDGDIRIGDFGVSATIARTVDKRKTSIGSPYWMAPEVIQNQPYDFHADIWSLGITAIEMLDGRAPLSDLHPYRAIFQIPKNPPPKPRQPEKHSELLLDFLTRCLQKEQENREPAHQLIKHEFITKYKDTTSTVLNPLLQDVRVGMIRQKEERESLAKKLAAAQLSAEMNAKKKKEESGLQKDDEEDDEDDEQDEGDESTMVFTGDEMRKNVEIGKTLYMSKEKLEKLKDPE</sequence>
<dbReference type="SUPFAM" id="SSF56112">
    <property type="entry name" value="Protein kinase-like (PK-like)"/>
    <property type="match status" value="1"/>
</dbReference>
<dbReference type="GO" id="GO:0005737">
    <property type="term" value="C:cytoplasm"/>
    <property type="evidence" value="ECO:0007669"/>
    <property type="project" value="TreeGrafter"/>
</dbReference>
<evidence type="ECO:0000256" key="6">
    <source>
        <dbReference type="PROSITE-ProRule" id="PRU10141"/>
    </source>
</evidence>
<dbReference type="AlphaFoldDB" id="A0A5J4V8B9"/>
<keyword evidence="9" id="KW-0808">Transferase</keyword>
<dbReference type="OrthoDB" id="8693905at2759"/>
<evidence type="ECO:0000256" key="5">
    <source>
        <dbReference type="PIRSR" id="PIRSR000615-3"/>
    </source>
</evidence>
<reference evidence="9 10" key="1">
    <citation type="submission" date="2019-03" db="EMBL/GenBank/DDBJ databases">
        <title>Single cell metagenomics reveals metabolic interactions within the superorganism composed of flagellate Streblomastix strix and complex community of Bacteroidetes bacteria on its surface.</title>
        <authorList>
            <person name="Treitli S.C."/>
            <person name="Kolisko M."/>
            <person name="Husnik F."/>
            <person name="Keeling P."/>
            <person name="Hampl V."/>
        </authorList>
    </citation>
    <scope>NUCLEOTIDE SEQUENCE [LARGE SCALE GENOMIC DNA]</scope>
    <source>
        <strain evidence="9">ST1C</strain>
    </source>
</reference>
<dbReference type="PANTHER" id="PTHR48012">
    <property type="entry name" value="STERILE20-LIKE KINASE, ISOFORM B-RELATED"/>
    <property type="match status" value="1"/>
</dbReference>
<evidence type="ECO:0000256" key="4">
    <source>
        <dbReference type="PIRSR" id="PIRSR000615-1"/>
    </source>
</evidence>
<feature type="non-terminal residue" evidence="9">
    <location>
        <position position="1"/>
    </location>
</feature>
<protein>
    <recommendedName>
        <fullName evidence="1">non-specific serine/threonine protein kinase</fullName>
        <ecNumber evidence="1">2.7.11.1</ecNumber>
    </recommendedName>
</protein>
<name>A0A5J4V8B9_9EUKA</name>
<dbReference type="Proteomes" id="UP000324800">
    <property type="component" value="Unassembled WGS sequence"/>
</dbReference>
<dbReference type="GO" id="GO:0004674">
    <property type="term" value="F:protein serine/threonine kinase activity"/>
    <property type="evidence" value="ECO:0007669"/>
    <property type="project" value="UniProtKB-EC"/>
</dbReference>
<comment type="caution">
    <text evidence="9">The sequence shown here is derived from an EMBL/GenBank/DDBJ whole genome shotgun (WGS) entry which is preliminary data.</text>
</comment>
<keyword evidence="2 6" id="KW-0547">Nucleotide-binding</keyword>
<feature type="domain" description="Protein kinase" evidence="8">
    <location>
        <begin position="24"/>
        <end position="278"/>
    </location>
</feature>
<dbReference type="PIRSF" id="PIRSF000615">
    <property type="entry name" value="TyrPK_CSF1-R"/>
    <property type="match status" value="1"/>
</dbReference>
<evidence type="ECO:0000313" key="9">
    <source>
        <dbReference type="EMBL" id="KAA6378735.1"/>
    </source>
</evidence>
<evidence type="ECO:0000256" key="3">
    <source>
        <dbReference type="ARBA" id="ARBA00022840"/>
    </source>
</evidence>
<evidence type="ECO:0000259" key="8">
    <source>
        <dbReference type="PROSITE" id="PS50011"/>
    </source>
</evidence>